<name>A0A8J4WKS4_9TREM</name>
<comment type="caution">
    <text evidence="1">The sequence shown here is derived from an EMBL/GenBank/DDBJ whole genome shotgun (WGS) entry which is preliminary data.</text>
</comment>
<proteinExistence type="predicted"/>
<dbReference type="SUPFAM" id="SSF50978">
    <property type="entry name" value="WD40 repeat-like"/>
    <property type="match status" value="1"/>
</dbReference>
<dbReference type="InterPro" id="IPR008978">
    <property type="entry name" value="HSP20-like_chaperone"/>
</dbReference>
<dbReference type="SUPFAM" id="SSF49764">
    <property type="entry name" value="HSP20-like chaperones"/>
    <property type="match status" value="1"/>
</dbReference>
<evidence type="ECO:0000313" key="1">
    <source>
        <dbReference type="EMBL" id="KAF5405636.1"/>
    </source>
</evidence>
<sequence length="578" mass="63899">MPDTCDSQWMCHAAAEGVNQDRVEFATFPALGLLNDILLVGTASTFGNYWNGGLGIYHLPLSLCNNSLLPKAVDLISERVSFTSFEASVASIAVLGQNDLKETTPIGVGLDDGSIQLIRMPSKIDVDIDRNSKLTLSINSATYHDWPIQRLVNSNGKLASLDVAGVVKTWDLEQFVPISSWSIESYSWPQAGHSFEPDLAARPQPDPNHFSLATLSPCDPHRQLALWDSRLSTMRGPCLRWADKLANSFDLPRSICWLNSTLLALGTFNGFVHLYDIRFVEESREPNVTNLSSLDAREWMGSPVPTHNREGKNQIIEMVTYPTGQSDLCQCVALIGLGNSVALLETDVRRTSFVHCYSTTRTACQSNRMRRGAGRFLPSKESASWQLLHSTGFPQLPSHLSSSVDRTNALQLHRVVRSSFTQICPNSLNPQCFLPIVFVIQDYASKPTISADEVSASVVRVTFVMEGLRAPRRGLAGLFAAGCSGKFCSEDNSMQRAHVTQMLGNGTLEIILDEWTLNLKCTLIRPDMVYEHHVQRFPDKIAPTQCEYQVKNNMVVLRLKKAPGSGSWAGTLRTKGLN</sequence>
<dbReference type="InterPro" id="IPR015943">
    <property type="entry name" value="WD40/YVTN_repeat-like_dom_sf"/>
</dbReference>
<reference evidence="1" key="1">
    <citation type="submission" date="2019-05" db="EMBL/GenBank/DDBJ databases">
        <title>Annotation for the trematode Paragonimus heterotremus.</title>
        <authorList>
            <person name="Choi Y.-J."/>
        </authorList>
    </citation>
    <scope>NUCLEOTIDE SEQUENCE</scope>
    <source>
        <strain evidence="1">LC</strain>
    </source>
</reference>
<organism evidence="1 2">
    <name type="scientific">Paragonimus heterotremus</name>
    <dbReference type="NCBI Taxonomy" id="100268"/>
    <lineage>
        <taxon>Eukaryota</taxon>
        <taxon>Metazoa</taxon>
        <taxon>Spiralia</taxon>
        <taxon>Lophotrochozoa</taxon>
        <taxon>Platyhelminthes</taxon>
        <taxon>Trematoda</taxon>
        <taxon>Digenea</taxon>
        <taxon>Plagiorchiida</taxon>
        <taxon>Troglotremata</taxon>
        <taxon>Troglotrematidae</taxon>
        <taxon>Paragonimus</taxon>
    </lineage>
</organism>
<dbReference type="Proteomes" id="UP000748531">
    <property type="component" value="Unassembled WGS sequence"/>
</dbReference>
<gene>
    <name evidence="1" type="ORF">PHET_00744</name>
</gene>
<protein>
    <submittedName>
        <fullName evidence="1">Uncharacterized protein</fullName>
    </submittedName>
</protein>
<evidence type="ECO:0000313" key="2">
    <source>
        <dbReference type="Proteomes" id="UP000748531"/>
    </source>
</evidence>
<dbReference type="Gene3D" id="2.130.10.10">
    <property type="entry name" value="YVTN repeat-like/Quinoprotein amine dehydrogenase"/>
    <property type="match status" value="1"/>
</dbReference>
<keyword evidence="2" id="KW-1185">Reference proteome</keyword>
<dbReference type="OrthoDB" id="6253865at2759"/>
<dbReference type="InterPro" id="IPR036322">
    <property type="entry name" value="WD40_repeat_dom_sf"/>
</dbReference>
<dbReference type="EMBL" id="LUCH01000261">
    <property type="protein sequence ID" value="KAF5405636.1"/>
    <property type="molecule type" value="Genomic_DNA"/>
</dbReference>
<dbReference type="AlphaFoldDB" id="A0A8J4WKS4"/>
<accession>A0A8J4WKS4</accession>